<evidence type="ECO:0000256" key="1">
    <source>
        <dbReference type="SAM" id="MobiDB-lite"/>
    </source>
</evidence>
<evidence type="ECO:0000313" key="2">
    <source>
        <dbReference type="EMBL" id="GIY95615.1"/>
    </source>
</evidence>
<evidence type="ECO:0000313" key="3">
    <source>
        <dbReference type="Proteomes" id="UP001054945"/>
    </source>
</evidence>
<comment type="caution">
    <text evidence="2">The sequence shown here is derived from an EMBL/GenBank/DDBJ whole genome shotgun (WGS) entry which is preliminary data.</text>
</comment>
<organism evidence="2 3">
    <name type="scientific">Caerostris extrusa</name>
    <name type="common">Bark spider</name>
    <name type="synonym">Caerostris bankana</name>
    <dbReference type="NCBI Taxonomy" id="172846"/>
    <lineage>
        <taxon>Eukaryota</taxon>
        <taxon>Metazoa</taxon>
        <taxon>Ecdysozoa</taxon>
        <taxon>Arthropoda</taxon>
        <taxon>Chelicerata</taxon>
        <taxon>Arachnida</taxon>
        <taxon>Araneae</taxon>
        <taxon>Araneomorphae</taxon>
        <taxon>Entelegynae</taxon>
        <taxon>Araneoidea</taxon>
        <taxon>Araneidae</taxon>
        <taxon>Caerostris</taxon>
    </lineage>
</organism>
<dbReference type="AlphaFoldDB" id="A0AAV4XN12"/>
<dbReference type="Proteomes" id="UP001054945">
    <property type="component" value="Unassembled WGS sequence"/>
</dbReference>
<feature type="compositionally biased region" description="Basic and acidic residues" evidence="1">
    <location>
        <begin position="106"/>
        <end position="123"/>
    </location>
</feature>
<name>A0AAV4XN12_CAEEX</name>
<feature type="region of interest" description="Disordered" evidence="1">
    <location>
        <begin position="104"/>
        <end position="123"/>
    </location>
</feature>
<protein>
    <submittedName>
        <fullName evidence="2">Uncharacterized protein</fullName>
    </submittedName>
</protein>
<proteinExistence type="predicted"/>
<reference evidence="2 3" key="1">
    <citation type="submission" date="2021-06" db="EMBL/GenBank/DDBJ databases">
        <title>Caerostris extrusa draft genome.</title>
        <authorList>
            <person name="Kono N."/>
            <person name="Arakawa K."/>
        </authorList>
    </citation>
    <scope>NUCLEOTIDE SEQUENCE [LARGE SCALE GENOMIC DNA]</scope>
</reference>
<feature type="region of interest" description="Disordered" evidence="1">
    <location>
        <begin position="1"/>
        <end position="44"/>
    </location>
</feature>
<feature type="compositionally biased region" description="Basic and acidic residues" evidence="1">
    <location>
        <begin position="1"/>
        <end position="33"/>
    </location>
</feature>
<accession>A0AAV4XN12</accession>
<sequence>MDRRKVGRTDRQKEGRTEGRRERGTDGRKEGGKKGRNKGRKEGRSREFFTGTYTLFVRLSIYILPSYAEGIRYAMFLLVSHRDLVRITIGSGNELESVSLITPNRNENKKGMRGNAKEKFANR</sequence>
<gene>
    <name evidence="2" type="ORF">CEXT_335451</name>
</gene>
<keyword evidence="3" id="KW-1185">Reference proteome</keyword>
<dbReference type="EMBL" id="BPLR01000554">
    <property type="protein sequence ID" value="GIY95615.1"/>
    <property type="molecule type" value="Genomic_DNA"/>
</dbReference>